<dbReference type="CDD" id="cd02042">
    <property type="entry name" value="ParAB_family"/>
    <property type="match status" value="1"/>
</dbReference>
<proteinExistence type="inferred from homology"/>
<evidence type="ECO:0000256" key="1">
    <source>
        <dbReference type="ARBA" id="ARBA00006976"/>
    </source>
</evidence>
<organism evidence="6 7">
    <name type="scientific">Acetobacterium woodii (strain ATCC 29683 / DSM 1030 / JCM 2381 / KCTC 1655 / WB1)</name>
    <dbReference type="NCBI Taxonomy" id="931626"/>
    <lineage>
        <taxon>Bacteria</taxon>
        <taxon>Bacillati</taxon>
        <taxon>Bacillota</taxon>
        <taxon>Clostridia</taxon>
        <taxon>Eubacteriales</taxon>
        <taxon>Eubacteriaceae</taxon>
        <taxon>Acetobacterium</taxon>
    </lineage>
</organism>
<dbReference type="EMBL" id="CP002987">
    <property type="protein sequence ID" value="AFA47901.1"/>
    <property type="molecule type" value="Genomic_DNA"/>
</dbReference>
<dbReference type="PANTHER" id="PTHR13696:SF99">
    <property type="entry name" value="COBYRINIC ACID AC-DIAMIDE SYNTHASE"/>
    <property type="match status" value="1"/>
</dbReference>
<keyword evidence="7" id="KW-1185">Reference proteome</keyword>
<name>H6LDC9_ACEWD</name>
<dbReference type="HOGENOM" id="CLU_037612_1_4_9"/>
<dbReference type="AlphaFoldDB" id="H6LDC9"/>
<dbReference type="InterPro" id="IPR025669">
    <property type="entry name" value="AAA_dom"/>
</dbReference>
<dbReference type="KEGG" id="awo:Awo_c11170"/>
<dbReference type="PANTHER" id="PTHR13696">
    <property type="entry name" value="P-LOOP CONTAINING NUCLEOSIDE TRIPHOSPHATE HYDROLASE"/>
    <property type="match status" value="1"/>
</dbReference>
<feature type="domain" description="AAA" evidence="5">
    <location>
        <begin position="7"/>
        <end position="186"/>
    </location>
</feature>
<dbReference type="OrthoDB" id="9815116at2"/>
<evidence type="ECO:0000256" key="2">
    <source>
        <dbReference type="ARBA" id="ARBA00049360"/>
    </source>
</evidence>
<dbReference type="FunFam" id="3.40.50.300:FF:000285">
    <property type="entry name" value="Sporulation initiation inhibitor Soj"/>
    <property type="match status" value="1"/>
</dbReference>
<evidence type="ECO:0000313" key="7">
    <source>
        <dbReference type="Proteomes" id="UP000007177"/>
    </source>
</evidence>
<comment type="subunit">
    <text evidence="3">Dimerizes in the presence of ATP but not ADP; ATP-binding is required for double-stranded (ds)DNA-binding. Interacts with DnaA.</text>
</comment>
<dbReference type="Proteomes" id="UP000007177">
    <property type="component" value="Chromosome"/>
</dbReference>
<gene>
    <name evidence="6" type="primary">soj1</name>
    <name evidence="6" type="ordered locus">Awo_c11170</name>
</gene>
<dbReference type="Pfam" id="PF13614">
    <property type="entry name" value="AAA_31"/>
    <property type="match status" value="1"/>
</dbReference>
<comment type="catalytic activity">
    <reaction evidence="2">
        <text>ATP + H2O = ADP + phosphate + H(+)</text>
        <dbReference type="Rhea" id="RHEA:13065"/>
        <dbReference type="ChEBI" id="CHEBI:15377"/>
        <dbReference type="ChEBI" id="CHEBI:15378"/>
        <dbReference type="ChEBI" id="CHEBI:30616"/>
        <dbReference type="ChEBI" id="CHEBI:43474"/>
        <dbReference type="ChEBI" id="CHEBI:456216"/>
    </reaction>
</comment>
<protein>
    <recommendedName>
        <fullName evidence="4">Sporulation initiation inhibitor protein Soj</fullName>
    </recommendedName>
</protein>
<dbReference type="Gene3D" id="3.40.50.300">
    <property type="entry name" value="P-loop containing nucleotide triphosphate hydrolases"/>
    <property type="match status" value="1"/>
</dbReference>
<dbReference type="InterPro" id="IPR027417">
    <property type="entry name" value="P-loop_NTPase"/>
</dbReference>
<accession>H6LDC9</accession>
<evidence type="ECO:0000256" key="3">
    <source>
        <dbReference type="ARBA" id="ARBA00062323"/>
    </source>
</evidence>
<dbReference type="InterPro" id="IPR050678">
    <property type="entry name" value="DNA_Partitioning_ATPase"/>
</dbReference>
<dbReference type="RefSeq" id="WP_014355504.1">
    <property type="nucleotide sequence ID" value="NC_016894.1"/>
</dbReference>
<dbReference type="STRING" id="931626.Awo_c11170"/>
<comment type="similarity">
    <text evidence="1">Belongs to the ParA family.</text>
</comment>
<dbReference type="SUPFAM" id="SSF52540">
    <property type="entry name" value="P-loop containing nucleoside triphosphate hydrolases"/>
    <property type="match status" value="1"/>
</dbReference>
<evidence type="ECO:0000256" key="4">
    <source>
        <dbReference type="ARBA" id="ARBA00071824"/>
    </source>
</evidence>
<reference evidence="7" key="1">
    <citation type="submission" date="2011-07" db="EMBL/GenBank/DDBJ databases">
        <title>Complete genome sequence of Acetobacterium woodii.</title>
        <authorList>
            <person name="Poehlein A."/>
            <person name="Schmidt S."/>
            <person name="Kaster A.-K."/>
            <person name="Goenrich M."/>
            <person name="Vollmers J."/>
            <person name="Thuermer A."/>
            <person name="Gottschalk G."/>
            <person name="Thauer R.K."/>
            <person name="Daniel R."/>
            <person name="Mueller V."/>
        </authorList>
    </citation>
    <scope>NUCLEOTIDE SEQUENCE [LARGE SCALE GENOMIC DNA]</scope>
    <source>
        <strain evidence="7">ATCC 29683 / DSM 1030 / JCM 2381 / KCTC 1655 / WB1</strain>
    </source>
</reference>
<sequence length="269" mass="30016">MNNNCITIAIVNQKGGVGKTTTTYNLGWELGQLGKKVLLVDLDSQGNLTMQSGISIPDNLDVTISNLMTNYLYDKDLPDRQDLVIEKKMINVLPANIELSDVEVQLVTATMREFVLDNVLEEYKKDYDYILIDCMPSLLMLPVNALAAADQVIIPVEPELWAVKGMETLFKTILKVKKRINRHLQIAGILITKYNPNLKLTKAMEQTIEDVFGESVNIFDAKIPNSVKVAEAGAKGLSVREYADTHKDEMSLKVVGAYEVLAREIISKE</sequence>
<dbReference type="eggNOG" id="COG1192">
    <property type="taxonomic scope" value="Bacteria"/>
</dbReference>
<evidence type="ECO:0000313" key="6">
    <source>
        <dbReference type="EMBL" id="AFA47901.1"/>
    </source>
</evidence>
<evidence type="ECO:0000259" key="5">
    <source>
        <dbReference type="Pfam" id="PF13614"/>
    </source>
</evidence>
<reference evidence="6 7" key="2">
    <citation type="journal article" date="2012" name="PLoS ONE">
        <title>An ancient pathway combining carbon dioxide fixation with the generation and utilization of a sodium ion gradient for ATP synthesis.</title>
        <authorList>
            <person name="Poehlein A."/>
            <person name="Schmidt S."/>
            <person name="Kaster A.K."/>
            <person name="Goenrich M."/>
            <person name="Vollmers J."/>
            <person name="Thurmer A."/>
            <person name="Bertsch J."/>
            <person name="Schuchmann K."/>
            <person name="Voigt B."/>
            <person name="Hecker M."/>
            <person name="Daniel R."/>
            <person name="Thauer R.K."/>
            <person name="Gottschalk G."/>
            <person name="Muller V."/>
        </authorList>
    </citation>
    <scope>NUCLEOTIDE SEQUENCE [LARGE SCALE GENOMIC DNA]</scope>
    <source>
        <strain evidence="7">ATCC 29683 / DSM 1030 / JCM 2381 / KCTC 1655 / WB1</strain>
    </source>
</reference>